<organism evidence="2 3">
    <name type="scientific">Mucilaginibacter frigoritolerans</name>
    <dbReference type="NCBI Taxonomy" id="652788"/>
    <lineage>
        <taxon>Bacteria</taxon>
        <taxon>Pseudomonadati</taxon>
        <taxon>Bacteroidota</taxon>
        <taxon>Sphingobacteriia</taxon>
        <taxon>Sphingobacteriales</taxon>
        <taxon>Sphingobacteriaceae</taxon>
        <taxon>Mucilaginibacter</taxon>
    </lineage>
</organism>
<dbReference type="AlphaFoldDB" id="A0A562TX63"/>
<dbReference type="InterPro" id="IPR000595">
    <property type="entry name" value="cNMP-bd_dom"/>
</dbReference>
<gene>
    <name evidence="2" type="ORF">JN11_03261</name>
</gene>
<comment type="caution">
    <text evidence="2">The sequence shown here is derived from an EMBL/GenBank/DDBJ whole genome shotgun (WGS) entry which is preliminary data.</text>
</comment>
<proteinExistence type="predicted"/>
<dbReference type="Gene3D" id="2.60.120.10">
    <property type="entry name" value="Jelly Rolls"/>
    <property type="match status" value="1"/>
</dbReference>
<protein>
    <submittedName>
        <fullName evidence="2">CRP-like cAMP-binding protein</fullName>
    </submittedName>
</protein>
<name>A0A562TX63_9SPHI</name>
<sequence>MDHKTLQSYIQPVIELAEEELALLMSCAIKRPLKKGEQLLKQGEVCSTFYLVESGYLRTYYDREGVAINMNFTFEGDFTSNLRSYRSRLPSELIIEAGEDTIAWIFNLRQLSQQYDTYPNVTRFVRRLAISQLLAAQEHSDLFKLYTPTERYRHIEKNNPHLLQRVSLSQLASYLGVTRETLSRIRAKNN</sequence>
<dbReference type="InterPro" id="IPR018490">
    <property type="entry name" value="cNMP-bd_dom_sf"/>
</dbReference>
<evidence type="ECO:0000313" key="3">
    <source>
        <dbReference type="Proteomes" id="UP000317010"/>
    </source>
</evidence>
<dbReference type="InterPro" id="IPR014710">
    <property type="entry name" value="RmlC-like_jellyroll"/>
</dbReference>
<dbReference type="EMBL" id="VLLI01000009">
    <property type="protein sequence ID" value="TWI98182.1"/>
    <property type="molecule type" value="Genomic_DNA"/>
</dbReference>
<dbReference type="Pfam" id="PF00027">
    <property type="entry name" value="cNMP_binding"/>
    <property type="match status" value="1"/>
</dbReference>
<dbReference type="RefSeq" id="WP_144914170.1">
    <property type="nucleotide sequence ID" value="NZ_VLLI01000009.1"/>
</dbReference>
<dbReference type="Proteomes" id="UP000317010">
    <property type="component" value="Unassembled WGS sequence"/>
</dbReference>
<accession>A0A562TX63</accession>
<keyword evidence="3" id="KW-1185">Reference proteome</keyword>
<dbReference type="OrthoDB" id="948610at2"/>
<dbReference type="PROSITE" id="PS50042">
    <property type="entry name" value="CNMP_BINDING_3"/>
    <property type="match status" value="1"/>
</dbReference>
<feature type="domain" description="Cyclic nucleotide-binding" evidence="1">
    <location>
        <begin position="12"/>
        <end position="82"/>
    </location>
</feature>
<evidence type="ECO:0000259" key="1">
    <source>
        <dbReference type="PROSITE" id="PS50042"/>
    </source>
</evidence>
<evidence type="ECO:0000313" key="2">
    <source>
        <dbReference type="EMBL" id="TWI98182.1"/>
    </source>
</evidence>
<dbReference type="SUPFAM" id="SSF51206">
    <property type="entry name" value="cAMP-binding domain-like"/>
    <property type="match status" value="1"/>
</dbReference>
<reference evidence="2 3" key="1">
    <citation type="submission" date="2019-07" db="EMBL/GenBank/DDBJ databases">
        <title>Genomic Encyclopedia of Archaeal and Bacterial Type Strains, Phase II (KMG-II): from individual species to whole genera.</title>
        <authorList>
            <person name="Goeker M."/>
        </authorList>
    </citation>
    <scope>NUCLEOTIDE SEQUENCE [LARGE SCALE GENOMIC DNA]</scope>
    <source>
        <strain evidence="2 3">ATCC BAA-1854</strain>
    </source>
</reference>